<dbReference type="GO" id="GO:0016579">
    <property type="term" value="P:protein deubiquitination"/>
    <property type="evidence" value="ECO:0007669"/>
    <property type="project" value="TreeGrafter"/>
</dbReference>
<dbReference type="GO" id="GO:0006508">
    <property type="term" value="P:proteolysis"/>
    <property type="evidence" value="ECO:0007669"/>
    <property type="project" value="UniProtKB-KW"/>
</dbReference>
<dbReference type="KEGG" id="bmic:BMR1_03g03275"/>
<dbReference type="PROSITE" id="PS51858">
    <property type="entry name" value="PPPDE"/>
    <property type="match status" value="1"/>
</dbReference>
<organism evidence="5 6">
    <name type="scientific">Babesia microti (strain RI)</name>
    <dbReference type="NCBI Taxonomy" id="1133968"/>
    <lineage>
        <taxon>Eukaryota</taxon>
        <taxon>Sar</taxon>
        <taxon>Alveolata</taxon>
        <taxon>Apicomplexa</taxon>
        <taxon>Aconoidasida</taxon>
        <taxon>Piroplasmida</taxon>
        <taxon>Babesiidae</taxon>
        <taxon>Babesia</taxon>
    </lineage>
</organism>
<dbReference type="EC" id="3.4.-.-" evidence="5"/>
<gene>
    <name evidence="5" type="ORF">BMR1_03g03275</name>
</gene>
<evidence type="ECO:0000256" key="2">
    <source>
        <dbReference type="ARBA" id="ARBA00022670"/>
    </source>
</evidence>
<dbReference type="Gene3D" id="3.90.1720.30">
    <property type="entry name" value="PPPDE domains"/>
    <property type="match status" value="1"/>
</dbReference>
<dbReference type="GeneID" id="24425301"/>
<evidence type="ECO:0000313" key="6">
    <source>
        <dbReference type="Proteomes" id="UP000002899"/>
    </source>
</evidence>
<name>A0A1R4AC38_BABMR</name>
<dbReference type="AlphaFoldDB" id="A0A1R4AC38"/>
<dbReference type="OrthoDB" id="412286at2759"/>
<feature type="domain" description="PPPDE" evidence="4">
    <location>
        <begin position="153"/>
        <end position="294"/>
    </location>
</feature>
<evidence type="ECO:0000256" key="3">
    <source>
        <dbReference type="ARBA" id="ARBA00022801"/>
    </source>
</evidence>
<evidence type="ECO:0000313" key="5">
    <source>
        <dbReference type="EMBL" id="SJK86558.1"/>
    </source>
</evidence>
<dbReference type="Proteomes" id="UP000002899">
    <property type="component" value="Chromosome III"/>
</dbReference>
<comment type="similarity">
    <text evidence="1">Belongs to the DeSI family.</text>
</comment>
<dbReference type="PANTHER" id="PTHR12378">
    <property type="entry name" value="DESUMOYLATING ISOPEPTIDASE"/>
    <property type="match status" value="1"/>
</dbReference>
<sequence length="309" mass="34124">MSAERSQSLTTARKVAPQRRIVISEQYSSLPSPTGGSVYSVISSTGPSTIVSPTESSRKIADDTTTNGNVIIKNSSELRQIMLNATANSISNKLSNNETKSKFCNKTVLYCKSNSQQLGSTLQKSPPSPFLFKRVLSDTVHLTNTPNVETPRGTIYLNIYNLRNVSNMFNTIAGIVGAGAYHAGVEIYGYEYSYGYTKGNGTGVMKSFPRYHPSHDYRKTISMGPSPYSLAEVHEIVEDLKKKWLGKDYDLLKNNCLNFARALTLALGGGEIPSWIMGLQNKVNWARSSIQKVEGMMRLNRATPLFKQK</sequence>
<keyword evidence="2" id="KW-0645">Protease</keyword>
<dbReference type="InterPro" id="IPR042266">
    <property type="entry name" value="PPPDE_sf"/>
</dbReference>
<evidence type="ECO:0000259" key="4">
    <source>
        <dbReference type="PROSITE" id="PS51858"/>
    </source>
</evidence>
<proteinExistence type="inferred from homology"/>
<dbReference type="SMART" id="SM01179">
    <property type="entry name" value="DUF862"/>
    <property type="match status" value="1"/>
</dbReference>
<reference evidence="5 6" key="1">
    <citation type="journal article" date="2012" name="Nucleic Acids Res.">
        <title>Sequencing of the smallest Apicomplexan genome from the human pathogen Babesia microti.</title>
        <authorList>
            <person name="Cornillot E."/>
            <person name="Hadj-Kaddour K."/>
            <person name="Dassouli A."/>
            <person name="Noel B."/>
            <person name="Ranwez V."/>
            <person name="Vacherie B."/>
            <person name="Augagneur Y."/>
            <person name="Bres V."/>
            <person name="Duclos A."/>
            <person name="Randazzo S."/>
            <person name="Carcy B."/>
            <person name="Debierre-Grockiego F."/>
            <person name="Delbecq S."/>
            <person name="Moubri-Menage K."/>
            <person name="Shams-Eldin H."/>
            <person name="Usmani-Brown S."/>
            <person name="Bringaud F."/>
            <person name="Wincker P."/>
            <person name="Vivares C.P."/>
            <person name="Schwarz R.T."/>
            <person name="Schetters T.P."/>
            <person name="Krause P.J."/>
            <person name="Gorenflot A."/>
            <person name="Berry V."/>
            <person name="Barbe V."/>
            <person name="Ben Mamoun C."/>
        </authorList>
    </citation>
    <scope>NUCLEOTIDE SEQUENCE [LARGE SCALE GENOMIC DNA]</scope>
    <source>
        <strain evidence="5 6">RI</strain>
    </source>
</reference>
<accession>A0A1R4AC38</accession>
<protein>
    <submittedName>
        <fullName evidence="5">PPPDE putative peptidase domain</fullName>
        <ecNumber evidence="5">3.4.-.-</ecNumber>
    </submittedName>
</protein>
<keyword evidence="3 5" id="KW-0378">Hydrolase</keyword>
<dbReference type="EMBL" id="LN871598">
    <property type="protein sequence ID" value="SJK86558.1"/>
    <property type="molecule type" value="Genomic_DNA"/>
</dbReference>
<evidence type="ECO:0000256" key="1">
    <source>
        <dbReference type="ARBA" id="ARBA00008140"/>
    </source>
</evidence>
<dbReference type="GO" id="GO:0101005">
    <property type="term" value="F:deubiquitinase activity"/>
    <property type="evidence" value="ECO:0007669"/>
    <property type="project" value="TreeGrafter"/>
</dbReference>
<keyword evidence="6" id="KW-1185">Reference proteome</keyword>
<reference evidence="5 6" key="2">
    <citation type="journal article" date="2013" name="PLoS ONE">
        <title>Whole genome mapping and re-organization of the nuclear and mitochondrial genomes of Babesia microti isolates.</title>
        <authorList>
            <person name="Cornillot E."/>
            <person name="Dassouli A."/>
            <person name="Garg A."/>
            <person name="Pachikara N."/>
            <person name="Randazzo S."/>
            <person name="Depoix D."/>
            <person name="Carcy B."/>
            <person name="Delbecq S."/>
            <person name="Frutos R."/>
            <person name="Silva J.C."/>
            <person name="Sutton R."/>
            <person name="Krause P.J."/>
            <person name="Mamoun C.B."/>
        </authorList>
    </citation>
    <scope>NUCLEOTIDE SEQUENCE [LARGE SCALE GENOMIC DNA]</scope>
    <source>
        <strain evidence="5 6">RI</strain>
    </source>
</reference>
<dbReference type="Pfam" id="PF05903">
    <property type="entry name" value="Peptidase_C97"/>
    <property type="match status" value="1"/>
</dbReference>
<dbReference type="VEuPathDB" id="PiroplasmaDB:BMR1_03g03275"/>
<reference evidence="5 6" key="3">
    <citation type="journal article" date="2016" name="Sci. Rep.">
        <title>Genome-wide diversity and gene expression profiling of Babesia microti isolates identify polymorphic genes that mediate host-pathogen interactions.</title>
        <authorList>
            <person name="Silva J.C."/>
            <person name="Cornillot E."/>
            <person name="McCracken C."/>
            <person name="Usmani-Brown S."/>
            <person name="Dwivedi A."/>
            <person name="Ifeonu O.O."/>
            <person name="Crabtree J."/>
            <person name="Gotia H.T."/>
            <person name="Virji A.Z."/>
            <person name="Reynes C."/>
            <person name="Colinge J."/>
            <person name="Kumar V."/>
            <person name="Lawres L."/>
            <person name="Pazzi J.E."/>
            <person name="Pablo J.V."/>
            <person name="Hung C."/>
            <person name="Brancato J."/>
            <person name="Kumari P."/>
            <person name="Orvis J."/>
            <person name="Tretina K."/>
            <person name="Chibucos M."/>
            <person name="Ott S."/>
            <person name="Sadzewicz L."/>
            <person name="Sengamalay N."/>
            <person name="Shetty A.C."/>
            <person name="Su Q."/>
            <person name="Tallon L."/>
            <person name="Fraser C.M."/>
            <person name="Frutos R."/>
            <person name="Molina D.M."/>
            <person name="Krause P.J."/>
            <person name="Ben Mamoun C."/>
        </authorList>
    </citation>
    <scope>NUCLEOTIDE SEQUENCE [LARGE SCALE GENOMIC DNA]</scope>
    <source>
        <strain evidence="5 6">RI</strain>
    </source>
</reference>
<dbReference type="RefSeq" id="XP_021338702.1">
    <property type="nucleotide sequence ID" value="XM_021482151.1"/>
</dbReference>
<dbReference type="InterPro" id="IPR008580">
    <property type="entry name" value="PPPDE_dom"/>
</dbReference>
<dbReference type="PANTHER" id="PTHR12378:SF80">
    <property type="entry name" value="IP06716P-RELATED"/>
    <property type="match status" value="1"/>
</dbReference>